<evidence type="ECO:0000313" key="6">
    <source>
        <dbReference type="Proteomes" id="UP000244441"/>
    </source>
</evidence>
<dbReference type="SMART" id="SM00028">
    <property type="entry name" value="TPR"/>
    <property type="match status" value="2"/>
</dbReference>
<evidence type="ECO:0000256" key="1">
    <source>
        <dbReference type="ARBA" id="ARBA00022737"/>
    </source>
</evidence>
<evidence type="ECO:0000256" key="2">
    <source>
        <dbReference type="ARBA" id="ARBA00022803"/>
    </source>
</evidence>
<proteinExistence type="predicted"/>
<feature type="region of interest" description="Disordered" evidence="3">
    <location>
        <begin position="89"/>
        <end position="128"/>
    </location>
</feature>
<dbReference type="Gene3D" id="1.25.40.10">
    <property type="entry name" value="Tetratricopeptide repeat domain"/>
    <property type="match status" value="1"/>
</dbReference>
<dbReference type="InterPro" id="IPR011990">
    <property type="entry name" value="TPR-like_helical_dom_sf"/>
</dbReference>
<feature type="transmembrane region" description="Helical" evidence="4">
    <location>
        <begin position="45"/>
        <end position="65"/>
    </location>
</feature>
<dbReference type="AlphaFoldDB" id="A0A2S0VX63"/>
<gene>
    <name evidence="5" type="ORF">C2869_21505</name>
</gene>
<dbReference type="EMBL" id="CP026604">
    <property type="protein sequence ID" value="AWB68817.1"/>
    <property type="molecule type" value="Genomic_DNA"/>
</dbReference>
<protein>
    <submittedName>
        <fullName evidence="5">Uncharacterized protein</fullName>
    </submittedName>
</protein>
<dbReference type="Pfam" id="PF14559">
    <property type="entry name" value="TPR_19"/>
    <property type="match status" value="1"/>
</dbReference>
<sequence length="383" mass="42457">MSVINKVLQDIDQQKTNITQQDEAELSYQKIDIPAPAPAKLSKSFIISLLVLLVLGASVWGYLTYFQTSSPAPQKSFVKAFSVEAEPKSNVLEEQAESATQIDNAEDETATSQTSASDAMKAGVEQSQVEKPIKMVEPAKPVAMKLAATTPAKPKQLLVEDVVSAETPVKPQTAPVRQQRFVIKPTEKSNYDLAAKALQRGDEAQSRGRFIQAESEYKKALKLQPDLHDARAKWVSLLYGEADQQQAIRVLQQAIDNYPEHTGYRLLLARIYQELGQSAAALHSLTGHSPLSNVNEYHQLTAALAQQNQQWQLALEHWQILLLSNRPRGKWLLGAAIAFEKQNKLNEAEKHYKQALQVGGLSNASLIYIQQKLAVLSQQSPEE</sequence>
<keyword evidence="4" id="KW-1133">Transmembrane helix</keyword>
<keyword evidence="4" id="KW-0812">Transmembrane</keyword>
<dbReference type="KEGG" id="cate:C2869_21505"/>
<keyword evidence="1" id="KW-0677">Repeat</keyword>
<organism evidence="5 6">
    <name type="scientific">Saccharobesus litoralis</name>
    <dbReference type="NCBI Taxonomy" id="2172099"/>
    <lineage>
        <taxon>Bacteria</taxon>
        <taxon>Pseudomonadati</taxon>
        <taxon>Pseudomonadota</taxon>
        <taxon>Gammaproteobacteria</taxon>
        <taxon>Alteromonadales</taxon>
        <taxon>Alteromonadaceae</taxon>
        <taxon>Saccharobesus</taxon>
    </lineage>
</organism>
<evidence type="ECO:0000313" key="5">
    <source>
        <dbReference type="EMBL" id="AWB68817.1"/>
    </source>
</evidence>
<accession>A0A2S0VX63</accession>
<keyword evidence="2" id="KW-0802">TPR repeat</keyword>
<dbReference type="RefSeq" id="WP_108604870.1">
    <property type="nucleotide sequence ID" value="NZ_CP026604.1"/>
</dbReference>
<dbReference type="PANTHER" id="PTHR45586">
    <property type="entry name" value="TPR REPEAT-CONTAINING PROTEIN PA4667"/>
    <property type="match status" value="1"/>
</dbReference>
<keyword evidence="6" id="KW-1185">Reference proteome</keyword>
<keyword evidence="4" id="KW-0472">Membrane</keyword>
<evidence type="ECO:0000256" key="3">
    <source>
        <dbReference type="SAM" id="MobiDB-lite"/>
    </source>
</evidence>
<dbReference type="OrthoDB" id="5406098at2"/>
<evidence type="ECO:0000256" key="4">
    <source>
        <dbReference type="SAM" id="Phobius"/>
    </source>
</evidence>
<dbReference type="SUPFAM" id="SSF48452">
    <property type="entry name" value="TPR-like"/>
    <property type="match status" value="1"/>
</dbReference>
<dbReference type="PANTHER" id="PTHR45586:SF1">
    <property type="entry name" value="LIPOPOLYSACCHARIDE ASSEMBLY PROTEIN B"/>
    <property type="match status" value="1"/>
</dbReference>
<dbReference type="InterPro" id="IPR051012">
    <property type="entry name" value="CellSynth/LPSAsmb/PSIAsmb"/>
</dbReference>
<reference evidence="5 6" key="1">
    <citation type="submission" date="2018-01" db="EMBL/GenBank/DDBJ databases">
        <title>Genome sequence of a Cantenovulum-like bacteria.</title>
        <authorList>
            <person name="Tan W.R."/>
            <person name="Lau N.-S."/>
            <person name="Go F."/>
            <person name="Amirul A.-A.A."/>
        </authorList>
    </citation>
    <scope>NUCLEOTIDE SEQUENCE [LARGE SCALE GENOMIC DNA]</scope>
    <source>
        <strain evidence="5 6">CCB-QB4</strain>
    </source>
</reference>
<dbReference type="InterPro" id="IPR019734">
    <property type="entry name" value="TPR_rpt"/>
</dbReference>
<dbReference type="Proteomes" id="UP000244441">
    <property type="component" value="Chromosome"/>
</dbReference>
<name>A0A2S0VX63_9ALTE</name>